<evidence type="ECO:0000313" key="1">
    <source>
        <dbReference type="EMBL" id="AGL90435.1"/>
    </source>
</evidence>
<dbReference type="OrthoDB" id="401409at2"/>
<dbReference type="Proteomes" id="UP000013941">
    <property type="component" value="Chromosome"/>
</dbReference>
<reference evidence="1 2" key="1">
    <citation type="journal article" date="2013" name="BMC Genomics">
        <title>Comparison of the complete genome sequence of two closely related isolates of 'Candidatus Phytoplasma australiense' reveals genome plasticity.</title>
        <authorList>
            <person name="Andersen M.T."/>
            <person name="Liefting L.W."/>
            <person name="Havukkala I."/>
            <person name="Beever R.E."/>
        </authorList>
    </citation>
    <scope>NUCLEOTIDE SEQUENCE [LARGE SCALE GENOMIC DNA]</scope>
    <source>
        <strain evidence="1 2">NZSb11</strain>
    </source>
</reference>
<organism evidence="1 2">
    <name type="scientific">Strawberry lethal yellows phytoplasma (CPA) str. NZSb11</name>
    <dbReference type="NCBI Taxonomy" id="980422"/>
    <lineage>
        <taxon>Bacteria</taxon>
        <taxon>Bacillati</taxon>
        <taxon>Mycoplasmatota</taxon>
        <taxon>Mollicutes</taxon>
        <taxon>Acholeplasmatales</taxon>
        <taxon>Acholeplasmataceae</taxon>
        <taxon>Candidatus Phytoplasma</taxon>
        <taxon>16SrXII (Stolbur group)</taxon>
    </lineage>
</organism>
<name>R4RMB0_PHYAS</name>
<protein>
    <recommendedName>
        <fullName evidence="3">ParB/Sulfiredoxin domain-containing protein</fullName>
    </recommendedName>
</protein>
<evidence type="ECO:0008006" key="3">
    <source>
        <dbReference type="Google" id="ProtNLM"/>
    </source>
</evidence>
<accession>R4RMB0</accession>
<dbReference type="RefSeq" id="WP_015637983.1">
    <property type="nucleotide sequence ID" value="NC_021236.1"/>
</dbReference>
<dbReference type="EMBL" id="CP002548">
    <property type="protein sequence ID" value="AGL90435.1"/>
    <property type="molecule type" value="Genomic_DNA"/>
</dbReference>
<dbReference type="SUPFAM" id="SSF110849">
    <property type="entry name" value="ParB/Sulfiredoxin"/>
    <property type="match status" value="1"/>
</dbReference>
<keyword evidence="2" id="KW-1185">Reference proteome</keyword>
<dbReference type="HOGENOM" id="CLU_1814745_0_0_14"/>
<dbReference type="PATRIC" id="fig|980422.3.peg.474"/>
<dbReference type="InterPro" id="IPR036086">
    <property type="entry name" value="ParB/Sulfiredoxin_sf"/>
</dbReference>
<dbReference type="AlphaFoldDB" id="R4RMB0"/>
<proteinExistence type="predicted"/>
<dbReference type="KEGG" id="nzs:SLY_0516"/>
<sequence>MKTKKHQFIQLKLSQLIVNKEHYRHSLDRYLNKHLTNELEAIQKFCDKDNQYTLLKLMKSIVSNGFCKRKYFIITKENSNSDKYLVLDGNRRLTAIKILNDSNLVPNESKKIKKFAIRNQKILLKWIFGVWSISKKKTLRKK</sequence>
<evidence type="ECO:0000313" key="2">
    <source>
        <dbReference type="Proteomes" id="UP000013941"/>
    </source>
</evidence>
<dbReference type="Gene3D" id="3.90.1530.10">
    <property type="entry name" value="Conserved hypothetical protein from pyrococcus furiosus pfu- 392566-001, ParB domain"/>
    <property type="match status" value="1"/>
</dbReference>
<gene>
    <name evidence="1" type="ORF">SLY_0516</name>
</gene>